<organism evidence="2 3">
    <name type="scientific">Aquilegia coerulea</name>
    <name type="common">Rocky mountain columbine</name>
    <dbReference type="NCBI Taxonomy" id="218851"/>
    <lineage>
        <taxon>Eukaryota</taxon>
        <taxon>Viridiplantae</taxon>
        <taxon>Streptophyta</taxon>
        <taxon>Embryophyta</taxon>
        <taxon>Tracheophyta</taxon>
        <taxon>Spermatophyta</taxon>
        <taxon>Magnoliopsida</taxon>
        <taxon>Ranunculales</taxon>
        <taxon>Ranunculaceae</taxon>
        <taxon>Thalictroideae</taxon>
        <taxon>Aquilegia</taxon>
    </lineage>
</organism>
<protein>
    <submittedName>
        <fullName evidence="2">Uncharacterized protein</fullName>
    </submittedName>
</protein>
<dbReference type="EMBL" id="KZ305077">
    <property type="protein sequence ID" value="PIA29454.1"/>
    <property type="molecule type" value="Genomic_DNA"/>
</dbReference>
<dbReference type="InParanoid" id="A0A2G5CDV1"/>
<dbReference type="Proteomes" id="UP000230069">
    <property type="component" value="Unassembled WGS sequence"/>
</dbReference>
<feature type="region of interest" description="Disordered" evidence="1">
    <location>
        <begin position="73"/>
        <end position="94"/>
    </location>
</feature>
<name>A0A2G5CDV1_AQUCA</name>
<gene>
    <name evidence="2" type="ORF">AQUCO_06000062v1</name>
</gene>
<sequence>MEVGASDDSHQLGAITESIYNCKTREDLGNLIKFFVIPLAKELGMSTALSNEGQQRMFTEMAAHQGEMESVNQGIDEGANDGLAMGEEPVLHDD</sequence>
<keyword evidence="3" id="KW-1185">Reference proteome</keyword>
<reference evidence="2 3" key="1">
    <citation type="submission" date="2017-09" db="EMBL/GenBank/DDBJ databases">
        <title>WGS assembly of Aquilegia coerulea Goldsmith.</title>
        <authorList>
            <person name="Hodges S."/>
            <person name="Kramer E."/>
            <person name="Nordborg M."/>
            <person name="Tomkins J."/>
            <person name="Borevitz J."/>
            <person name="Derieg N."/>
            <person name="Yan J."/>
            <person name="Mihaltcheva S."/>
            <person name="Hayes R.D."/>
            <person name="Rokhsar D."/>
        </authorList>
    </citation>
    <scope>NUCLEOTIDE SEQUENCE [LARGE SCALE GENOMIC DNA]</scope>
    <source>
        <strain evidence="3">cv. Goldsmith</strain>
    </source>
</reference>
<evidence type="ECO:0000313" key="2">
    <source>
        <dbReference type="EMBL" id="PIA29454.1"/>
    </source>
</evidence>
<accession>A0A2G5CDV1</accession>
<dbReference type="AlphaFoldDB" id="A0A2G5CDV1"/>
<evidence type="ECO:0000313" key="3">
    <source>
        <dbReference type="Proteomes" id="UP000230069"/>
    </source>
</evidence>
<dbReference type="OrthoDB" id="1988044at2759"/>
<evidence type="ECO:0000256" key="1">
    <source>
        <dbReference type="SAM" id="MobiDB-lite"/>
    </source>
</evidence>
<proteinExistence type="predicted"/>